<reference evidence="1" key="1">
    <citation type="journal article" date="2014" name="Front. Microbiol.">
        <title>High frequency of phylogenetically diverse reductive dehalogenase-homologous genes in deep subseafloor sedimentary metagenomes.</title>
        <authorList>
            <person name="Kawai M."/>
            <person name="Futagami T."/>
            <person name="Toyoda A."/>
            <person name="Takaki Y."/>
            <person name="Nishi S."/>
            <person name="Hori S."/>
            <person name="Arai W."/>
            <person name="Tsubouchi T."/>
            <person name="Morono Y."/>
            <person name="Uchiyama I."/>
            <person name="Ito T."/>
            <person name="Fujiyama A."/>
            <person name="Inagaki F."/>
            <person name="Takami H."/>
        </authorList>
    </citation>
    <scope>NUCLEOTIDE SEQUENCE</scope>
    <source>
        <strain evidence="1">Expedition CK06-06</strain>
    </source>
</reference>
<comment type="caution">
    <text evidence="1">The sequence shown here is derived from an EMBL/GenBank/DDBJ whole genome shotgun (WGS) entry which is preliminary data.</text>
</comment>
<gene>
    <name evidence="1" type="ORF">S06H3_16798</name>
</gene>
<name>X1K906_9ZZZZ</name>
<evidence type="ECO:0000313" key="1">
    <source>
        <dbReference type="EMBL" id="GAI03088.1"/>
    </source>
</evidence>
<dbReference type="AlphaFoldDB" id="X1K906"/>
<dbReference type="EMBL" id="BARV01008344">
    <property type="protein sequence ID" value="GAI03088.1"/>
    <property type="molecule type" value="Genomic_DNA"/>
</dbReference>
<protein>
    <submittedName>
        <fullName evidence="1">Uncharacterized protein</fullName>
    </submittedName>
</protein>
<proteinExistence type="predicted"/>
<sequence>MCYHRKIEMLGRIENVNGKKYVNIYNCKKCGSTVIFAENSKPKKIDYKYFK</sequence>
<organism evidence="1">
    <name type="scientific">marine sediment metagenome</name>
    <dbReference type="NCBI Taxonomy" id="412755"/>
    <lineage>
        <taxon>unclassified sequences</taxon>
        <taxon>metagenomes</taxon>
        <taxon>ecological metagenomes</taxon>
    </lineage>
</organism>
<accession>X1K906</accession>